<protein>
    <submittedName>
        <fullName evidence="1">Uncharacterized protein</fullName>
    </submittedName>
</protein>
<proteinExistence type="predicted"/>
<evidence type="ECO:0000313" key="1">
    <source>
        <dbReference type="EMBL" id="GGR68186.1"/>
    </source>
</evidence>
<keyword evidence="2" id="KW-1185">Reference proteome</keyword>
<gene>
    <name evidence="1" type="ORF">GCM10008959_32850</name>
</gene>
<dbReference type="RefSeq" id="WP_189066070.1">
    <property type="nucleotide sequence ID" value="NZ_BMQM01000027.1"/>
</dbReference>
<organism evidence="1 2">
    <name type="scientific">Deinococcus seoulensis</name>
    <dbReference type="NCBI Taxonomy" id="1837379"/>
    <lineage>
        <taxon>Bacteria</taxon>
        <taxon>Thermotogati</taxon>
        <taxon>Deinococcota</taxon>
        <taxon>Deinococci</taxon>
        <taxon>Deinococcales</taxon>
        <taxon>Deinococcaceae</taxon>
        <taxon>Deinococcus</taxon>
    </lineage>
</organism>
<comment type="caution">
    <text evidence="1">The sequence shown here is derived from an EMBL/GenBank/DDBJ whole genome shotgun (WGS) entry which is preliminary data.</text>
</comment>
<reference evidence="2" key="1">
    <citation type="journal article" date="2019" name="Int. J. Syst. Evol. Microbiol.">
        <title>The Global Catalogue of Microorganisms (GCM) 10K type strain sequencing project: providing services to taxonomists for standard genome sequencing and annotation.</title>
        <authorList>
            <consortium name="The Broad Institute Genomics Platform"/>
            <consortium name="The Broad Institute Genome Sequencing Center for Infectious Disease"/>
            <person name="Wu L."/>
            <person name="Ma J."/>
        </authorList>
    </citation>
    <scope>NUCLEOTIDE SEQUENCE [LARGE SCALE GENOMIC DNA]</scope>
    <source>
        <strain evidence="2">JCM 31404</strain>
    </source>
</reference>
<sequence>MQSPNSSFIARKPLRFGDRILQPGESVPVELGRDYRLMLRLGQITEIPQGAALAQATQAAPFPEGSAVFFVGEDGAYSLATFHLLQDAPEDVRLDLELPPGAQVALVTFADDPESTFVLPSSLLPGQPTQRLIDELSGRQEDAHLQARVAFLERLLQAVRADGELIPDDFPAADQLAQNGVTTLAGLRLLADGENGRANLMALDAIGGGRADKILAALGSPPAPEG</sequence>
<dbReference type="EMBL" id="BMQM01000027">
    <property type="protein sequence ID" value="GGR68186.1"/>
    <property type="molecule type" value="Genomic_DNA"/>
</dbReference>
<evidence type="ECO:0000313" key="2">
    <source>
        <dbReference type="Proteomes" id="UP000634308"/>
    </source>
</evidence>
<name>A0ABQ2RWG3_9DEIO</name>
<accession>A0ABQ2RWG3</accession>
<dbReference type="Proteomes" id="UP000634308">
    <property type="component" value="Unassembled WGS sequence"/>
</dbReference>